<reference evidence="4" key="1">
    <citation type="journal article" date="2021" name="PeerJ">
        <title>Extensive microbial diversity within the chicken gut microbiome revealed by metagenomics and culture.</title>
        <authorList>
            <person name="Gilroy R."/>
            <person name="Ravi A."/>
            <person name="Getino M."/>
            <person name="Pursley I."/>
            <person name="Horton D.L."/>
            <person name="Alikhan N.F."/>
            <person name="Baker D."/>
            <person name="Gharbi K."/>
            <person name="Hall N."/>
            <person name="Watson M."/>
            <person name="Adriaenssens E.M."/>
            <person name="Foster-Nyarko E."/>
            <person name="Jarju S."/>
            <person name="Secka A."/>
            <person name="Antonio M."/>
            <person name="Oren A."/>
            <person name="Chaudhuri R.R."/>
            <person name="La Ragione R."/>
            <person name="Hildebrand F."/>
            <person name="Pallen M.J."/>
        </authorList>
    </citation>
    <scope>NUCLEOTIDE SEQUENCE</scope>
    <source>
        <strain evidence="4">ChiHecec2B26-7398</strain>
    </source>
</reference>
<evidence type="ECO:0000313" key="5">
    <source>
        <dbReference type="Proteomes" id="UP000886751"/>
    </source>
</evidence>
<dbReference type="EMBL" id="DXEI01000056">
    <property type="protein sequence ID" value="HIX94528.1"/>
    <property type="molecule type" value="Genomic_DNA"/>
</dbReference>
<dbReference type="InterPro" id="IPR000415">
    <property type="entry name" value="Nitroreductase-like"/>
</dbReference>
<accession>A0A9D1XZT6</accession>
<keyword evidence="2" id="KW-0560">Oxidoreductase</keyword>
<evidence type="ECO:0000259" key="3">
    <source>
        <dbReference type="Pfam" id="PF00881"/>
    </source>
</evidence>
<dbReference type="Proteomes" id="UP000886751">
    <property type="component" value="Unassembled WGS sequence"/>
</dbReference>
<dbReference type="PANTHER" id="PTHR43673:SF10">
    <property type="entry name" value="NADH DEHYDROGENASE_NAD(P)H NITROREDUCTASE XCC3605-RELATED"/>
    <property type="match status" value="1"/>
</dbReference>
<name>A0A9D1XZT6_9FIRM</name>
<dbReference type="SUPFAM" id="SSF55469">
    <property type="entry name" value="FMN-dependent nitroreductase-like"/>
    <property type="match status" value="1"/>
</dbReference>
<evidence type="ECO:0000256" key="2">
    <source>
        <dbReference type="ARBA" id="ARBA00023002"/>
    </source>
</evidence>
<protein>
    <submittedName>
        <fullName evidence="4">Nitroreductase family protein</fullName>
    </submittedName>
</protein>
<dbReference type="Gene3D" id="3.40.109.10">
    <property type="entry name" value="NADH Oxidase"/>
    <property type="match status" value="1"/>
</dbReference>
<evidence type="ECO:0000313" key="4">
    <source>
        <dbReference type="EMBL" id="HIX94528.1"/>
    </source>
</evidence>
<feature type="domain" description="Nitroreductase" evidence="3">
    <location>
        <begin position="10"/>
        <end position="156"/>
    </location>
</feature>
<organism evidence="4 5">
    <name type="scientific">Candidatus Gemmiger excrementipullorum</name>
    <dbReference type="NCBI Taxonomy" id="2838610"/>
    <lineage>
        <taxon>Bacteria</taxon>
        <taxon>Bacillati</taxon>
        <taxon>Bacillota</taxon>
        <taxon>Clostridia</taxon>
        <taxon>Eubacteriales</taxon>
        <taxon>Gemmiger</taxon>
    </lineage>
</organism>
<dbReference type="GO" id="GO:0016491">
    <property type="term" value="F:oxidoreductase activity"/>
    <property type="evidence" value="ECO:0007669"/>
    <property type="project" value="UniProtKB-KW"/>
</dbReference>
<dbReference type="Pfam" id="PF00881">
    <property type="entry name" value="Nitroreductase"/>
    <property type="match status" value="1"/>
</dbReference>
<comment type="caution">
    <text evidence="4">The sequence shown here is derived from an EMBL/GenBank/DDBJ whole genome shotgun (WGS) entry which is preliminary data.</text>
</comment>
<dbReference type="InterPro" id="IPR029479">
    <property type="entry name" value="Nitroreductase"/>
</dbReference>
<gene>
    <name evidence="4" type="ORF">H9846_03615</name>
</gene>
<proteinExistence type="inferred from homology"/>
<sequence>MIQNEVLSAIAARRSCRAYTPDLPKPEELQAVLTAGTWAPTAMNRQSPCIVAVQDKATRDKLSAINAAIMGVQSDPFYGAPVVLVVLADASIPTCVEDGSLVMGNLLLAASSLGLGSCWIHRARETFETEDGKALLRQWGLDPARWRGVGNCILGYPAEGGFKPAAPRKPDYVVMV</sequence>
<dbReference type="AlphaFoldDB" id="A0A9D1XZT6"/>
<comment type="similarity">
    <text evidence="1">Belongs to the nitroreductase family.</text>
</comment>
<reference evidence="4" key="2">
    <citation type="submission" date="2021-04" db="EMBL/GenBank/DDBJ databases">
        <authorList>
            <person name="Gilroy R."/>
        </authorList>
    </citation>
    <scope>NUCLEOTIDE SEQUENCE</scope>
    <source>
        <strain evidence="4">ChiHecec2B26-7398</strain>
    </source>
</reference>
<evidence type="ECO:0000256" key="1">
    <source>
        <dbReference type="ARBA" id="ARBA00007118"/>
    </source>
</evidence>
<dbReference type="PANTHER" id="PTHR43673">
    <property type="entry name" value="NAD(P)H NITROREDUCTASE YDGI-RELATED"/>
    <property type="match status" value="1"/>
</dbReference>